<dbReference type="Proteomes" id="UP000321570">
    <property type="component" value="Unassembled WGS sequence"/>
</dbReference>
<proteinExistence type="predicted"/>
<reference evidence="1 3" key="2">
    <citation type="submission" date="2018-11" db="EMBL/GenBank/DDBJ databases">
        <authorList>
            <consortium name="Pathogen Informatics"/>
        </authorList>
    </citation>
    <scope>NUCLEOTIDE SEQUENCE [LARGE SCALE GENOMIC DNA]</scope>
</reference>
<sequence length="147" mass="16521">MLRLPNAAQYTVLIRKDPNNTRGSDANEVGIMPDGEPIIVHELNRSEYLHFNSKIDYIGYVLAYLFGDENISTDERILAFMSEFEAVPVKALPQHPKLKAVDAYPWEIANAVKLLVPQLHIFEISGVGELVKRIPSVLPKSAYTESQ</sequence>
<name>A0A0R3SBR0_HYMDI</name>
<evidence type="ECO:0000313" key="1">
    <source>
        <dbReference type="EMBL" id="VDL19400.1"/>
    </source>
</evidence>
<reference evidence="2 4" key="3">
    <citation type="submission" date="2019-07" db="EMBL/GenBank/DDBJ databases">
        <authorList>
            <person name="Jastrzebski P J."/>
            <person name="Paukszto L."/>
            <person name="Jastrzebski P J."/>
        </authorList>
    </citation>
    <scope>NUCLEOTIDE SEQUENCE [LARGE SCALE GENOMIC DNA]</scope>
    <source>
        <strain evidence="2 4">WMS-il1</strain>
    </source>
</reference>
<gene>
    <name evidence="1" type="ORF">HDID_LOCUS1939</name>
    <name evidence="2" type="ORF">WMSIL1_LOCUS5126</name>
</gene>
<evidence type="ECO:0000313" key="5">
    <source>
        <dbReference type="WBParaSite" id="HDID_0000193801-mRNA-1"/>
    </source>
</evidence>
<dbReference type="WBParaSite" id="HDID_0000193801-mRNA-1">
    <property type="protein sequence ID" value="HDID_0000193801-mRNA-1"/>
    <property type="gene ID" value="HDID_0000193801"/>
</dbReference>
<dbReference type="AlphaFoldDB" id="A0A0R3SBR0"/>
<evidence type="ECO:0000313" key="3">
    <source>
        <dbReference type="Proteomes" id="UP000274504"/>
    </source>
</evidence>
<evidence type="ECO:0000313" key="2">
    <source>
        <dbReference type="EMBL" id="VUZ44918.1"/>
    </source>
</evidence>
<protein>
    <submittedName>
        <fullName evidence="1 5">Uncharacterized protein</fullName>
    </submittedName>
</protein>
<evidence type="ECO:0000313" key="4">
    <source>
        <dbReference type="Proteomes" id="UP000321570"/>
    </source>
</evidence>
<dbReference type="Proteomes" id="UP000274504">
    <property type="component" value="Unassembled WGS sequence"/>
</dbReference>
<keyword evidence="4" id="KW-1185">Reference proteome</keyword>
<reference evidence="5" key="1">
    <citation type="submission" date="2017-02" db="UniProtKB">
        <authorList>
            <consortium name="WormBaseParasite"/>
        </authorList>
    </citation>
    <scope>IDENTIFICATION</scope>
</reference>
<dbReference type="EMBL" id="CABIJS010000155">
    <property type="protein sequence ID" value="VUZ44918.1"/>
    <property type="molecule type" value="Genomic_DNA"/>
</dbReference>
<organism evidence="5">
    <name type="scientific">Hymenolepis diminuta</name>
    <name type="common">Rat tapeworm</name>
    <dbReference type="NCBI Taxonomy" id="6216"/>
    <lineage>
        <taxon>Eukaryota</taxon>
        <taxon>Metazoa</taxon>
        <taxon>Spiralia</taxon>
        <taxon>Lophotrochozoa</taxon>
        <taxon>Platyhelminthes</taxon>
        <taxon>Cestoda</taxon>
        <taxon>Eucestoda</taxon>
        <taxon>Cyclophyllidea</taxon>
        <taxon>Hymenolepididae</taxon>
        <taxon>Hymenolepis</taxon>
    </lineage>
</organism>
<dbReference type="EMBL" id="UYSG01000416">
    <property type="protein sequence ID" value="VDL19400.1"/>
    <property type="molecule type" value="Genomic_DNA"/>
</dbReference>
<dbReference type="OrthoDB" id="439993at2759"/>
<accession>A0A0R3SBR0</accession>